<dbReference type="Proteomes" id="UP000266673">
    <property type="component" value="Unassembled WGS sequence"/>
</dbReference>
<proteinExistence type="predicted"/>
<organism evidence="1 2">
    <name type="scientific">Gigaspora rosea</name>
    <dbReference type="NCBI Taxonomy" id="44941"/>
    <lineage>
        <taxon>Eukaryota</taxon>
        <taxon>Fungi</taxon>
        <taxon>Fungi incertae sedis</taxon>
        <taxon>Mucoromycota</taxon>
        <taxon>Glomeromycotina</taxon>
        <taxon>Glomeromycetes</taxon>
        <taxon>Diversisporales</taxon>
        <taxon>Gigasporaceae</taxon>
        <taxon>Gigaspora</taxon>
    </lineage>
</organism>
<protein>
    <submittedName>
        <fullName evidence="1">Uncharacterized protein</fullName>
    </submittedName>
</protein>
<dbReference type="AlphaFoldDB" id="A0A397TPN7"/>
<dbReference type="EMBL" id="QKWP01006066">
    <property type="protein sequence ID" value="RIA99938.1"/>
    <property type="molecule type" value="Genomic_DNA"/>
</dbReference>
<accession>A0A397TPN7</accession>
<keyword evidence="2" id="KW-1185">Reference proteome</keyword>
<sequence length="66" mass="7767">MFLILFELLYREELNGTKIIKFGPLGLDNSKDVKQEFLEKVKNQHKLENISAIVIYEINKNQKDSK</sequence>
<comment type="caution">
    <text evidence="1">The sequence shown here is derived from an EMBL/GenBank/DDBJ whole genome shotgun (WGS) entry which is preliminary data.</text>
</comment>
<gene>
    <name evidence="1" type="ORF">C2G38_2236438</name>
</gene>
<evidence type="ECO:0000313" key="2">
    <source>
        <dbReference type="Proteomes" id="UP000266673"/>
    </source>
</evidence>
<reference evidence="1 2" key="1">
    <citation type="submission" date="2018-06" db="EMBL/GenBank/DDBJ databases">
        <title>Comparative genomics reveals the genomic features of Rhizophagus irregularis, R. cerebriforme, R. diaphanum and Gigaspora rosea, and their symbiotic lifestyle signature.</title>
        <authorList>
            <person name="Morin E."/>
            <person name="San Clemente H."/>
            <person name="Chen E.C.H."/>
            <person name="De La Providencia I."/>
            <person name="Hainaut M."/>
            <person name="Kuo A."/>
            <person name="Kohler A."/>
            <person name="Murat C."/>
            <person name="Tang N."/>
            <person name="Roy S."/>
            <person name="Loubradou J."/>
            <person name="Henrissat B."/>
            <person name="Grigoriev I.V."/>
            <person name="Corradi N."/>
            <person name="Roux C."/>
            <person name="Martin F.M."/>
        </authorList>
    </citation>
    <scope>NUCLEOTIDE SEQUENCE [LARGE SCALE GENOMIC DNA]</scope>
    <source>
        <strain evidence="1 2">DAOM 194757</strain>
    </source>
</reference>
<name>A0A397TPN7_9GLOM</name>
<evidence type="ECO:0000313" key="1">
    <source>
        <dbReference type="EMBL" id="RIA99938.1"/>
    </source>
</evidence>
<dbReference type="OrthoDB" id="2446292at2759"/>